<gene>
    <name evidence="1" type="ORF">PBLR_20010</name>
</gene>
<accession>A0A383RMY2</accession>
<dbReference type="EMBL" id="LS992241">
    <property type="protein sequence ID" value="SYX87666.1"/>
    <property type="molecule type" value="Genomic_DNA"/>
</dbReference>
<proteinExistence type="predicted"/>
<name>A0A383RMY2_PAEAL</name>
<dbReference type="Proteomes" id="UP000304148">
    <property type="component" value="Chromosome"/>
</dbReference>
<evidence type="ECO:0000313" key="2">
    <source>
        <dbReference type="Proteomes" id="UP000304148"/>
    </source>
</evidence>
<sequence>MGKDQSTGRRYRGMKYNNKFEDGETVIIKHTGERGNS</sequence>
<protein>
    <submittedName>
        <fullName evidence="1">Uncharacterized protein</fullName>
    </submittedName>
</protein>
<evidence type="ECO:0000313" key="1">
    <source>
        <dbReference type="EMBL" id="SYX87666.1"/>
    </source>
</evidence>
<dbReference type="AlphaFoldDB" id="A0A383RMY2"/>
<organism evidence="1 2">
    <name type="scientific">Paenibacillus alvei</name>
    <name type="common">Bacillus alvei</name>
    <dbReference type="NCBI Taxonomy" id="44250"/>
    <lineage>
        <taxon>Bacteria</taxon>
        <taxon>Bacillati</taxon>
        <taxon>Bacillota</taxon>
        <taxon>Bacilli</taxon>
        <taxon>Bacillales</taxon>
        <taxon>Paenibacillaceae</taxon>
        <taxon>Paenibacillus</taxon>
    </lineage>
</organism>
<reference evidence="2" key="1">
    <citation type="submission" date="2018-08" db="EMBL/GenBank/DDBJ databases">
        <authorList>
            <person name="Chevrot R."/>
        </authorList>
    </citation>
    <scope>NUCLEOTIDE SEQUENCE [LARGE SCALE GENOMIC DNA]</scope>
</reference>